<reference evidence="1 2" key="1">
    <citation type="submission" date="2019-04" db="EMBL/GenBank/DDBJ databases">
        <title>Microbes associate with the intestines of laboratory mice.</title>
        <authorList>
            <person name="Navarre W."/>
            <person name="Wong E."/>
            <person name="Huang K."/>
            <person name="Tropini C."/>
            <person name="Ng K."/>
            <person name="Yu B."/>
        </authorList>
    </citation>
    <scope>NUCLEOTIDE SEQUENCE [LARGE SCALE GENOMIC DNA]</scope>
    <source>
        <strain evidence="1 2">NM07_P-09</strain>
    </source>
</reference>
<protein>
    <submittedName>
        <fullName evidence="1">Uncharacterized protein</fullName>
    </submittedName>
</protein>
<comment type="caution">
    <text evidence="1">The sequence shown here is derived from an EMBL/GenBank/DDBJ whole genome shotgun (WGS) entry which is preliminary data.</text>
</comment>
<evidence type="ECO:0000313" key="2">
    <source>
        <dbReference type="Proteomes" id="UP000310263"/>
    </source>
</evidence>
<sequence length="148" mass="16435">MTLSDKLTRDQVRDAITANLTYSQIQPNDIRALEGFLCIEYAHHERMGEHMEMRPSYRKATQPVINPASTGGIEDAYLRVSGFYFSGREAVSFNADGFIGIAGWADDTNVQPFLRALMRWLKEWMGCARGVPRSAIADPAAYAAALAC</sequence>
<dbReference type="RefSeq" id="WP_114538711.1">
    <property type="nucleotide sequence ID" value="NZ_SRYE01000003.1"/>
</dbReference>
<proteinExistence type="predicted"/>
<keyword evidence="2" id="KW-1185">Reference proteome</keyword>
<dbReference type="Proteomes" id="UP000310263">
    <property type="component" value="Unassembled WGS sequence"/>
</dbReference>
<organism evidence="1 2">
    <name type="scientific">Muricaecibacterium torontonense</name>
    <dbReference type="NCBI Taxonomy" id="3032871"/>
    <lineage>
        <taxon>Bacteria</taxon>
        <taxon>Bacillati</taxon>
        <taxon>Actinomycetota</taxon>
        <taxon>Coriobacteriia</taxon>
        <taxon>Coriobacteriales</taxon>
        <taxon>Atopobiaceae</taxon>
        <taxon>Muricaecibacterium</taxon>
    </lineage>
</organism>
<evidence type="ECO:0000313" key="1">
    <source>
        <dbReference type="EMBL" id="TGY62110.1"/>
    </source>
</evidence>
<dbReference type="OrthoDB" id="2900194at2"/>
<name>A0A4V3RR68_9ACTN</name>
<dbReference type="EMBL" id="SRYE01000003">
    <property type="protein sequence ID" value="TGY62110.1"/>
    <property type="molecule type" value="Genomic_DNA"/>
</dbReference>
<gene>
    <name evidence="1" type="ORF">E5334_05435</name>
</gene>
<accession>A0A4V3RR68</accession>
<dbReference type="AlphaFoldDB" id="A0A4V3RR68"/>